<evidence type="ECO:0000313" key="2">
    <source>
        <dbReference type="Proteomes" id="UP000242913"/>
    </source>
</evidence>
<protein>
    <submittedName>
        <fullName evidence="1">Uncharacterized protein</fullName>
    </submittedName>
</protein>
<dbReference type="EMBL" id="KZ269978">
    <property type="protein sequence ID" value="OZC12177.1"/>
    <property type="molecule type" value="Genomic_DNA"/>
</dbReference>
<organism evidence="1 2">
    <name type="scientific">Onchocerca flexuosa</name>
    <dbReference type="NCBI Taxonomy" id="387005"/>
    <lineage>
        <taxon>Eukaryota</taxon>
        <taxon>Metazoa</taxon>
        <taxon>Ecdysozoa</taxon>
        <taxon>Nematoda</taxon>
        <taxon>Chromadorea</taxon>
        <taxon>Rhabditida</taxon>
        <taxon>Spirurina</taxon>
        <taxon>Spiruromorpha</taxon>
        <taxon>Filarioidea</taxon>
        <taxon>Onchocercidae</taxon>
        <taxon>Onchocerca</taxon>
    </lineage>
</organism>
<gene>
    <name evidence="1" type="ORF">X798_00698</name>
</gene>
<sequence length="92" mass="10524">LNKCCHVASKIAHLQSVDKITIFVELIIKEKCCDSFSSAYAFTADPNEVNHKFYTIKVVLTITCAMDTLMKRNTGLKEKVYIEVKEMKCFKN</sequence>
<evidence type="ECO:0000313" key="1">
    <source>
        <dbReference type="EMBL" id="OZC12177.1"/>
    </source>
</evidence>
<proteinExistence type="predicted"/>
<dbReference type="AlphaFoldDB" id="A0A238C3Z1"/>
<feature type="non-terminal residue" evidence="1">
    <location>
        <position position="1"/>
    </location>
</feature>
<reference evidence="1 2" key="1">
    <citation type="submission" date="2015-12" db="EMBL/GenBank/DDBJ databases">
        <title>Draft genome of the nematode, Onchocerca flexuosa.</title>
        <authorList>
            <person name="Mitreva M."/>
        </authorList>
    </citation>
    <scope>NUCLEOTIDE SEQUENCE [LARGE SCALE GENOMIC DNA]</scope>
    <source>
        <strain evidence="1">Red Deer</strain>
    </source>
</reference>
<name>A0A238C3Z1_9BILA</name>
<accession>A0A238C3Z1</accession>
<keyword evidence="2" id="KW-1185">Reference proteome</keyword>
<dbReference type="Proteomes" id="UP000242913">
    <property type="component" value="Unassembled WGS sequence"/>
</dbReference>